<dbReference type="GO" id="GO:0005524">
    <property type="term" value="F:ATP binding"/>
    <property type="evidence" value="ECO:0007669"/>
    <property type="project" value="UniProtKB-KW"/>
</dbReference>
<dbReference type="SUPFAM" id="SSF55874">
    <property type="entry name" value="ATPase domain of HSP90 chaperone/DNA topoisomerase II/histidine kinase"/>
    <property type="match status" value="1"/>
</dbReference>
<protein>
    <submittedName>
        <fullName evidence="3">ATP-binding protein</fullName>
    </submittedName>
</protein>
<evidence type="ECO:0000259" key="2">
    <source>
        <dbReference type="Pfam" id="PF13581"/>
    </source>
</evidence>
<keyword evidence="3" id="KW-0547">Nucleotide-binding</keyword>
<organism evidence="3 4">
    <name type="scientific">Streptomyces acidicola</name>
    <dbReference type="NCBI Taxonomy" id="2596892"/>
    <lineage>
        <taxon>Bacteria</taxon>
        <taxon>Bacillati</taxon>
        <taxon>Actinomycetota</taxon>
        <taxon>Actinomycetes</taxon>
        <taxon>Kitasatosporales</taxon>
        <taxon>Streptomycetaceae</taxon>
        <taxon>Streptomyces</taxon>
    </lineage>
</organism>
<comment type="caution">
    <text evidence="3">The sequence shown here is derived from an EMBL/GenBank/DDBJ whole genome shotgun (WGS) entry which is preliminary data.</text>
</comment>
<name>A0A5N8X2B8_9ACTN</name>
<dbReference type="InterPro" id="IPR036890">
    <property type="entry name" value="HATPase_C_sf"/>
</dbReference>
<keyword evidence="4" id="KW-1185">Reference proteome</keyword>
<dbReference type="Gene3D" id="3.30.565.10">
    <property type="entry name" value="Histidine kinase-like ATPase, C-terminal domain"/>
    <property type="match status" value="1"/>
</dbReference>
<keyword evidence="1" id="KW-0808">Transferase</keyword>
<keyword evidence="3" id="KW-0067">ATP-binding</keyword>
<evidence type="ECO:0000256" key="1">
    <source>
        <dbReference type="ARBA" id="ARBA00022527"/>
    </source>
</evidence>
<dbReference type="Pfam" id="PF13581">
    <property type="entry name" value="HATPase_c_2"/>
    <property type="match status" value="1"/>
</dbReference>
<dbReference type="InterPro" id="IPR003594">
    <property type="entry name" value="HATPase_dom"/>
</dbReference>
<dbReference type="Proteomes" id="UP000373149">
    <property type="component" value="Unassembled WGS sequence"/>
</dbReference>
<dbReference type="PANTHER" id="PTHR35526:SF3">
    <property type="entry name" value="ANTI-SIGMA-F FACTOR RSBW"/>
    <property type="match status" value="1"/>
</dbReference>
<dbReference type="EMBL" id="VMNX01000211">
    <property type="protein sequence ID" value="MPY53689.1"/>
    <property type="molecule type" value="Genomic_DNA"/>
</dbReference>
<evidence type="ECO:0000313" key="3">
    <source>
        <dbReference type="EMBL" id="MPY53689.1"/>
    </source>
</evidence>
<dbReference type="GO" id="GO:0004674">
    <property type="term" value="F:protein serine/threonine kinase activity"/>
    <property type="evidence" value="ECO:0007669"/>
    <property type="project" value="UniProtKB-KW"/>
</dbReference>
<gene>
    <name evidence="3" type="ORF">FPZ41_36055</name>
</gene>
<reference evidence="3 4" key="1">
    <citation type="submission" date="2019-09" db="EMBL/GenBank/DDBJ databases">
        <authorList>
            <person name="Duangmal K."/>
            <person name="Teo W.F.A."/>
            <person name="Lipun K."/>
        </authorList>
    </citation>
    <scope>NUCLEOTIDE SEQUENCE [LARGE SCALE GENOMIC DNA]</scope>
    <source>
        <strain evidence="3 4">K1PN6</strain>
    </source>
</reference>
<dbReference type="InterPro" id="IPR050267">
    <property type="entry name" value="Anti-sigma-factor_SerPK"/>
</dbReference>
<proteinExistence type="predicted"/>
<feature type="domain" description="Histidine kinase/HSP90-like ATPase" evidence="2">
    <location>
        <begin position="10"/>
        <end position="109"/>
    </location>
</feature>
<keyword evidence="1" id="KW-0723">Serine/threonine-protein kinase</keyword>
<keyword evidence="1" id="KW-0418">Kinase</keyword>
<accession>A0A5N8X2B8</accession>
<dbReference type="CDD" id="cd16936">
    <property type="entry name" value="HATPase_RsbW-like"/>
    <property type="match status" value="1"/>
</dbReference>
<dbReference type="RefSeq" id="WP_152867780.1">
    <property type="nucleotide sequence ID" value="NZ_VMNX01000211.1"/>
</dbReference>
<dbReference type="PANTHER" id="PTHR35526">
    <property type="entry name" value="ANTI-SIGMA-F FACTOR RSBW-RELATED"/>
    <property type="match status" value="1"/>
</dbReference>
<sequence length="132" mass="14575">MAPWEYTLYIPNDPRAVRISRRTLRDILTTHDLPALIEPAELLASELLSNAVRHTKGPAALKIRRSGPSFRLGAWDTDSTPPTASPAALCDEHGRGLNIVDAYADDWGWFKVNGNGNGNGGKYIWCELSCDR</sequence>
<evidence type="ECO:0000313" key="4">
    <source>
        <dbReference type="Proteomes" id="UP000373149"/>
    </source>
</evidence>
<dbReference type="AlphaFoldDB" id="A0A5N8X2B8"/>